<organism evidence="1 2">
    <name type="scientific">Colocasia esculenta</name>
    <name type="common">Wild taro</name>
    <name type="synonym">Arum esculentum</name>
    <dbReference type="NCBI Taxonomy" id="4460"/>
    <lineage>
        <taxon>Eukaryota</taxon>
        <taxon>Viridiplantae</taxon>
        <taxon>Streptophyta</taxon>
        <taxon>Embryophyta</taxon>
        <taxon>Tracheophyta</taxon>
        <taxon>Spermatophyta</taxon>
        <taxon>Magnoliopsida</taxon>
        <taxon>Liliopsida</taxon>
        <taxon>Araceae</taxon>
        <taxon>Aroideae</taxon>
        <taxon>Colocasieae</taxon>
        <taxon>Colocasia</taxon>
    </lineage>
</organism>
<dbReference type="AlphaFoldDB" id="A0A843UBR9"/>
<keyword evidence="2" id="KW-1185">Reference proteome</keyword>
<accession>A0A843UBR9</accession>
<name>A0A843UBR9_COLES</name>
<dbReference type="Proteomes" id="UP000652761">
    <property type="component" value="Unassembled WGS sequence"/>
</dbReference>
<evidence type="ECO:0000313" key="1">
    <source>
        <dbReference type="EMBL" id="MQL80881.1"/>
    </source>
</evidence>
<dbReference type="EMBL" id="NMUH01000532">
    <property type="protein sequence ID" value="MQL80881.1"/>
    <property type="molecule type" value="Genomic_DNA"/>
</dbReference>
<evidence type="ECO:0000313" key="2">
    <source>
        <dbReference type="Proteomes" id="UP000652761"/>
    </source>
</evidence>
<proteinExistence type="predicted"/>
<protein>
    <submittedName>
        <fullName evidence="1">Uncharacterized protein</fullName>
    </submittedName>
</protein>
<comment type="caution">
    <text evidence="1">The sequence shown here is derived from an EMBL/GenBank/DDBJ whole genome shotgun (WGS) entry which is preliminary data.</text>
</comment>
<reference evidence="1" key="1">
    <citation type="submission" date="2017-07" db="EMBL/GenBank/DDBJ databases">
        <title>Taro Niue Genome Assembly and Annotation.</title>
        <authorList>
            <person name="Atibalentja N."/>
            <person name="Keating K."/>
            <person name="Fields C.J."/>
        </authorList>
    </citation>
    <scope>NUCLEOTIDE SEQUENCE</scope>
    <source>
        <strain evidence="1">Niue_2</strain>
        <tissue evidence="1">Leaf</tissue>
    </source>
</reference>
<sequence>MACGSFPTEPVTSEAHPYSFQVVGLCGQRVWAQSTHRFTVCEHDRAVRRILNVMVQGVAFLLPLFGVFGRMSATWRALGSLLASAMRRQQPKSSRSGCDGQLGRPNRAQKLCSARRRGFAGGFERFEVLVPFSACSCCEDVVQSGGNTRLSSFFAYLTKVRESMRLPALHLVRSRTIAELGLHHQQCNLFFLFTSGRVIDIPCEAMARSREAESSQARY</sequence>
<gene>
    <name evidence="1" type="ORF">Taro_013344</name>
</gene>